<dbReference type="EMBL" id="DVJP01000047">
    <property type="protein sequence ID" value="HIS76549.1"/>
    <property type="molecule type" value="Genomic_DNA"/>
</dbReference>
<accession>A0A9D1FMQ3</accession>
<dbReference type="AlphaFoldDB" id="A0A9D1FMQ3"/>
<dbReference type="InterPro" id="IPR014986">
    <property type="entry name" value="XkdN-like"/>
</dbReference>
<dbReference type="Pfam" id="PF08890">
    <property type="entry name" value="Phage_TAC_5"/>
    <property type="match status" value="1"/>
</dbReference>
<dbReference type="Proteomes" id="UP000824002">
    <property type="component" value="Unassembled WGS sequence"/>
</dbReference>
<dbReference type="Gene3D" id="3.30.2220.30">
    <property type="match status" value="1"/>
</dbReference>
<evidence type="ECO:0000313" key="2">
    <source>
        <dbReference type="Proteomes" id="UP000824002"/>
    </source>
</evidence>
<reference evidence="1" key="1">
    <citation type="submission" date="2020-10" db="EMBL/GenBank/DDBJ databases">
        <authorList>
            <person name="Gilroy R."/>
        </authorList>
    </citation>
    <scope>NUCLEOTIDE SEQUENCE</scope>
    <source>
        <strain evidence="1">CHK199-13235</strain>
    </source>
</reference>
<dbReference type="InterPro" id="IPR038559">
    <property type="entry name" value="XkdN-like_sf"/>
</dbReference>
<reference evidence="1" key="2">
    <citation type="journal article" date="2021" name="PeerJ">
        <title>Extensive microbial diversity within the chicken gut microbiome revealed by metagenomics and culture.</title>
        <authorList>
            <person name="Gilroy R."/>
            <person name="Ravi A."/>
            <person name="Getino M."/>
            <person name="Pursley I."/>
            <person name="Horton D.L."/>
            <person name="Alikhan N.F."/>
            <person name="Baker D."/>
            <person name="Gharbi K."/>
            <person name="Hall N."/>
            <person name="Watson M."/>
            <person name="Adriaenssens E.M."/>
            <person name="Foster-Nyarko E."/>
            <person name="Jarju S."/>
            <person name="Secka A."/>
            <person name="Antonio M."/>
            <person name="Oren A."/>
            <person name="Chaudhuri R.R."/>
            <person name="La Ragione R."/>
            <person name="Hildebrand F."/>
            <person name="Pallen M.J."/>
        </authorList>
    </citation>
    <scope>NUCLEOTIDE SEQUENCE</scope>
    <source>
        <strain evidence="1">CHK199-13235</strain>
    </source>
</reference>
<name>A0A9D1FMQ3_9FIRM</name>
<proteinExistence type="predicted"/>
<gene>
    <name evidence="1" type="ORF">IAB51_07025</name>
</gene>
<organism evidence="1 2">
    <name type="scientific">Candidatus Merdivicinus excrementipullorum</name>
    <dbReference type="NCBI Taxonomy" id="2840867"/>
    <lineage>
        <taxon>Bacteria</taxon>
        <taxon>Bacillati</taxon>
        <taxon>Bacillota</taxon>
        <taxon>Clostridia</taxon>
        <taxon>Eubacteriales</taxon>
        <taxon>Oscillospiraceae</taxon>
        <taxon>Oscillospiraceae incertae sedis</taxon>
        <taxon>Candidatus Merdivicinus</taxon>
    </lineage>
</organism>
<evidence type="ECO:0000313" key="1">
    <source>
        <dbReference type="EMBL" id="HIS76549.1"/>
    </source>
</evidence>
<protein>
    <submittedName>
        <fullName evidence="1">Phage portal protein</fullName>
    </submittedName>
</protein>
<comment type="caution">
    <text evidence="1">The sequence shown here is derived from an EMBL/GenBank/DDBJ whole genome shotgun (WGS) entry which is preliminary data.</text>
</comment>
<sequence>MDLQAFFMENVKPFREETFPLPERFSQNGEPAFFRLKGISEEENAAIRKQCRKGGMGEIDAEEYLTRLAAACVMEPDLNNAALQRSWGVMGADALLRRMLAAGEFAALLERAQAVCGFDVPVREMADEIKKEPCRATPNSITPTTPCMS</sequence>